<organism evidence="1 2">
    <name type="scientific">Adineta steineri</name>
    <dbReference type="NCBI Taxonomy" id="433720"/>
    <lineage>
        <taxon>Eukaryota</taxon>
        <taxon>Metazoa</taxon>
        <taxon>Spiralia</taxon>
        <taxon>Gnathifera</taxon>
        <taxon>Rotifera</taxon>
        <taxon>Eurotatoria</taxon>
        <taxon>Bdelloidea</taxon>
        <taxon>Adinetida</taxon>
        <taxon>Adinetidae</taxon>
        <taxon>Adineta</taxon>
    </lineage>
</organism>
<evidence type="ECO:0000313" key="2">
    <source>
        <dbReference type="Proteomes" id="UP000663844"/>
    </source>
</evidence>
<sequence>DAAAVDNNTRISPENNMEFFPYSQRAPYSMQQLTDDDLLISGSNHYDEKERTVPPDMSSVRQARPDFAYFMTDELRTELLRRNQMLTACANLDVAAGKTKI</sequence>
<name>A0A820JJQ0_9BILA</name>
<evidence type="ECO:0000313" key="1">
    <source>
        <dbReference type="EMBL" id="CAF4322903.1"/>
    </source>
</evidence>
<comment type="caution">
    <text evidence="1">The sequence shown here is derived from an EMBL/GenBank/DDBJ whole genome shotgun (WGS) entry which is preliminary data.</text>
</comment>
<protein>
    <submittedName>
        <fullName evidence="1">Uncharacterized protein</fullName>
    </submittedName>
</protein>
<reference evidence="1" key="1">
    <citation type="submission" date="2021-02" db="EMBL/GenBank/DDBJ databases">
        <authorList>
            <person name="Nowell W R."/>
        </authorList>
    </citation>
    <scope>NUCLEOTIDE SEQUENCE</scope>
</reference>
<dbReference type="Proteomes" id="UP000663844">
    <property type="component" value="Unassembled WGS sequence"/>
</dbReference>
<proteinExistence type="predicted"/>
<dbReference type="AlphaFoldDB" id="A0A820JJQ0"/>
<dbReference type="EMBL" id="CAJOAZ010018137">
    <property type="protein sequence ID" value="CAF4322903.1"/>
    <property type="molecule type" value="Genomic_DNA"/>
</dbReference>
<feature type="non-terminal residue" evidence="1">
    <location>
        <position position="1"/>
    </location>
</feature>
<gene>
    <name evidence="1" type="ORF">OXD698_LOCUS47271</name>
</gene>
<accession>A0A820JJQ0</accession>